<sequence>MKKHRDEDNKKLVAYQDQTIKIDIESANQCISFLQKCIQETNEVIAQFRRADQRSATSITTNQSIASGSGVQQNIDDLNSPSGLADTVPLGGPLSDSLGDPLSDSLGGPLGNALGGSLVDSLGGSLGGSVGGPLDNSLGGSLGTSVNTTLRVSQSAILESEDLADPETLDSDIVDPQNIFPGDENFFTADGLDCEADIILETFPESEENSNGEDIYDDNDPSGMVSELGPLQR</sequence>
<feature type="compositionally biased region" description="Polar residues" evidence="1">
    <location>
        <begin position="56"/>
        <end position="82"/>
    </location>
</feature>
<feature type="compositionally biased region" description="Acidic residues" evidence="1">
    <location>
        <begin position="202"/>
        <end position="220"/>
    </location>
</feature>
<dbReference type="EMBL" id="MU150296">
    <property type="protein sequence ID" value="KAF9460577.1"/>
    <property type="molecule type" value="Genomic_DNA"/>
</dbReference>
<feature type="compositionally biased region" description="Low complexity" evidence="1">
    <location>
        <begin position="89"/>
        <end position="103"/>
    </location>
</feature>
<evidence type="ECO:0000313" key="2">
    <source>
        <dbReference type="EMBL" id="KAF9460577.1"/>
    </source>
</evidence>
<gene>
    <name evidence="2" type="ORF">BDZ94DRAFT_1311346</name>
</gene>
<reference evidence="2" key="1">
    <citation type="submission" date="2020-11" db="EMBL/GenBank/DDBJ databases">
        <authorList>
            <consortium name="DOE Joint Genome Institute"/>
            <person name="Ahrendt S."/>
            <person name="Riley R."/>
            <person name="Andreopoulos W."/>
            <person name="Labutti K."/>
            <person name="Pangilinan J."/>
            <person name="Ruiz-Duenas F.J."/>
            <person name="Barrasa J.M."/>
            <person name="Sanchez-Garcia M."/>
            <person name="Camarero S."/>
            <person name="Miyauchi S."/>
            <person name="Serrano A."/>
            <person name="Linde D."/>
            <person name="Babiker R."/>
            <person name="Drula E."/>
            <person name="Ayuso-Fernandez I."/>
            <person name="Pacheco R."/>
            <person name="Padilla G."/>
            <person name="Ferreira P."/>
            <person name="Barriuso J."/>
            <person name="Kellner H."/>
            <person name="Castanera R."/>
            <person name="Alfaro M."/>
            <person name="Ramirez L."/>
            <person name="Pisabarro A.G."/>
            <person name="Kuo A."/>
            <person name="Tritt A."/>
            <person name="Lipzen A."/>
            <person name="He G."/>
            <person name="Yan M."/>
            <person name="Ng V."/>
            <person name="Cullen D."/>
            <person name="Martin F."/>
            <person name="Rosso M.-N."/>
            <person name="Henrissat B."/>
            <person name="Hibbett D."/>
            <person name="Martinez A.T."/>
            <person name="Grigoriev I.V."/>
        </authorList>
    </citation>
    <scope>NUCLEOTIDE SEQUENCE</scope>
    <source>
        <strain evidence="2">CBS 247.69</strain>
    </source>
</reference>
<feature type="region of interest" description="Disordered" evidence="1">
    <location>
        <begin position="56"/>
        <end position="103"/>
    </location>
</feature>
<comment type="caution">
    <text evidence="2">The sequence shown here is derived from an EMBL/GenBank/DDBJ whole genome shotgun (WGS) entry which is preliminary data.</text>
</comment>
<name>A0A9P5XZF9_9AGAR</name>
<proteinExistence type="predicted"/>
<dbReference type="Proteomes" id="UP000807353">
    <property type="component" value="Unassembled WGS sequence"/>
</dbReference>
<keyword evidence="3" id="KW-1185">Reference proteome</keyword>
<organism evidence="2 3">
    <name type="scientific">Collybia nuda</name>
    <dbReference type="NCBI Taxonomy" id="64659"/>
    <lineage>
        <taxon>Eukaryota</taxon>
        <taxon>Fungi</taxon>
        <taxon>Dikarya</taxon>
        <taxon>Basidiomycota</taxon>
        <taxon>Agaricomycotina</taxon>
        <taxon>Agaricomycetes</taxon>
        <taxon>Agaricomycetidae</taxon>
        <taxon>Agaricales</taxon>
        <taxon>Tricholomatineae</taxon>
        <taxon>Clitocybaceae</taxon>
        <taxon>Collybia</taxon>
    </lineage>
</organism>
<evidence type="ECO:0000313" key="3">
    <source>
        <dbReference type="Proteomes" id="UP000807353"/>
    </source>
</evidence>
<accession>A0A9P5XZF9</accession>
<dbReference type="AlphaFoldDB" id="A0A9P5XZF9"/>
<protein>
    <submittedName>
        <fullName evidence="2">Uncharacterized protein</fullName>
    </submittedName>
</protein>
<feature type="region of interest" description="Disordered" evidence="1">
    <location>
        <begin position="202"/>
        <end position="233"/>
    </location>
</feature>
<evidence type="ECO:0000256" key="1">
    <source>
        <dbReference type="SAM" id="MobiDB-lite"/>
    </source>
</evidence>